<protein>
    <recommendedName>
        <fullName evidence="3">ATP-grasp domain-containing protein</fullName>
    </recommendedName>
</protein>
<comment type="caution">
    <text evidence="1">The sequence shown here is derived from an EMBL/GenBank/DDBJ whole genome shotgun (WGS) entry which is preliminary data.</text>
</comment>
<dbReference type="SUPFAM" id="SSF56059">
    <property type="entry name" value="Glutathione synthetase ATP-binding domain-like"/>
    <property type="match status" value="1"/>
</dbReference>
<sequence>MRDYQLTVAITGMNAVPDNPGAGLAVARCLREAYGGNIRIVGLGYDALDPGLHRREYCDSAHLLSYPGSGADTLFARLSEIHDAEHIDVLIPCLDAELPLIASLAPKLAEIGVRSYLPSTEQLARRAKDRLPDLAHAAGVACPETLAITHADFFRDCDKKGWPFPLVVKGVFYDARMAAGREEADIAFRAIAAEWGVPVLVQRRITGEECNLAGVGDGTGALLGEVMMKKRAVTGRGKAWAGISIHDEVLAENARRLVAALNW</sequence>
<organism evidence="1 2">
    <name type="scientific">Candidatus Muproteobacteria bacterium RBG_16_64_10</name>
    <dbReference type="NCBI Taxonomy" id="1817757"/>
    <lineage>
        <taxon>Bacteria</taxon>
        <taxon>Pseudomonadati</taxon>
        <taxon>Pseudomonadota</taxon>
        <taxon>Candidatus Muproteobacteria</taxon>
    </lineage>
</organism>
<gene>
    <name evidence="1" type="ORF">A2V91_00160</name>
</gene>
<dbReference type="AlphaFoldDB" id="A0A1F6T5T9"/>
<evidence type="ECO:0000313" key="2">
    <source>
        <dbReference type="Proteomes" id="UP000179334"/>
    </source>
</evidence>
<accession>A0A1F6T5T9</accession>
<proteinExistence type="predicted"/>
<evidence type="ECO:0008006" key="3">
    <source>
        <dbReference type="Google" id="ProtNLM"/>
    </source>
</evidence>
<dbReference type="Proteomes" id="UP000179334">
    <property type="component" value="Unassembled WGS sequence"/>
</dbReference>
<evidence type="ECO:0000313" key="1">
    <source>
        <dbReference type="EMBL" id="OGI40497.1"/>
    </source>
</evidence>
<dbReference type="Gene3D" id="3.40.50.20">
    <property type="match status" value="1"/>
</dbReference>
<name>A0A1F6T5T9_9PROT</name>
<reference evidence="1 2" key="1">
    <citation type="journal article" date="2016" name="Nat. Commun.">
        <title>Thousands of microbial genomes shed light on interconnected biogeochemical processes in an aquifer system.</title>
        <authorList>
            <person name="Anantharaman K."/>
            <person name="Brown C.T."/>
            <person name="Hug L.A."/>
            <person name="Sharon I."/>
            <person name="Castelle C.J."/>
            <person name="Probst A.J."/>
            <person name="Thomas B.C."/>
            <person name="Singh A."/>
            <person name="Wilkins M.J."/>
            <person name="Karaoz U."/>
            <person name="Brodie E.L."/>
            <person name="Williams K.H."/>
            <person name="Hubbard S.S."/>
            <person name="Banfield J.F."/>
        </authorList>
    </citation>
    <scope>NUCLEOTIDE SEQUENCE [LARGE SCALE GENOMIC DNA]</scope>
</reference>
<dbReference type="EMBL" id="MFSR01000024">
    <property type="protein sequence ID" value="OGI40497.1"/>
    <property type="molecule type" value="Genomic_DNA"/>
</dbReference>